<dbReference type="InterPro" id="IPR003595">
    <property type="entry name" value="Tyr_Pase_cat"/>
</dbReference>
<dbReference type="PROSITE" id="PS50056">
    <property type="entry name" value="TYR_PHOSPHATASE_2"/>
    <property type="match status" value="1"/>
</dbReference>
<evidence type="ECO:0000259" key="10">
    <source>
        <dbReference type="PROSITE" id="PS50054"/>
    </source>
</evidence>
<evidence type="ECO:0000313" key="13">
    <source>
        <dbReference type="Proteomes" id="UP000053201"/>
    </source>
</evidence>
<evidence type="ECO:0000256" key="6">
    <source>
        <dbReference type="ARBA" id="ARBA00023157"/>
    </source>
</evidence>
<dbReference type="InterPro" id="IPR000387">
    <property type="entry name" value="Tyr_Pase_dom"/>
</dbReference>
<dbReference type="EMBL" id="KQ257450">
    <property type="protein sequence ID" value="KND04669.1"/>
    <property type="molecule type" value="Genomic_DNA"/>
</dbReference>
<reference evidence="12 13" key="1">
    <citation type="submission" date="2009-08" db="EMBL/GenBank/DDBJ databases">
        <title>The Genome Sequence of Spizellomyces punctatus strain DAOM BR117.</title>
        <authorList>
            <consortium name="The Broad Institute Genome Sequencing Platform"/>
            <person name="Russ C."/>
            <person name="Cuomo C."/>
            <person name="Shea T."/>
            <person name="Young S.K."/>
            <person name="Zeng Q."/>
            <person name="Koehrsen M."/>
            <person name="Haas B."/>
            <person name="Borodovsky M."/>
            <person name="Guigo R."/>
            <person name="Alvarado L."/>
            <person name="Berlin A."/>
            <person name="Bochicchio J."/>
            <person name="Borenstein D."/>
            <person name="Chapman S."/>
            <person name="Chen Z."/>
            <person name="Engels R."/>
            <person name="Freedman E."/>
            <person name="Gellesch M."/>
            <person name="Goldberg J."/>
            <person name="Griggs A."/>
            <person name="Gujja S."/>
            <person name="Heiman D."/>
            <person name="Hepburn T."/>
            <person name="Howarth C."/>
            <person name="Jen D."/>
            <person name="Larson L."/>
            <person name="Lewis B."/>
            <person name="Mehta T."/>
            <person name="Park D."/>
            <person name="Pearson M."/>
            <person name="Roberts A."/>
            <person name="Saif S."/>
            <person name="Shenoy N."/>
            <person name="Sisk P."/>
            <person name="Stolte C."/>
            <person name="Sykes S."/>
            <person name="Thomson T."/>
            <person name="Walk T."/>
            <person name="White J."/>
            <person name="Yandava C."/>
            <person name="Burger G."/>
            <person name="Gray M.W."/>
            <person name="Holland P.W.H."/>
            <person name="King N."/>
            <person name="Lang F.B.F."/>
            <person name="Roger A.J."/>
            <person name="Ruiz-Trillo I."/>
            <person name="Lander E."/>
            <person name="Nusbaum C."/>
        </authorList>
    </citation>
    <scope>NUCLEOTIDE SEQUENCE [LARGE SCALE GENOMIC DNA]</scope>
    <source>
        <strain evidence="12 13">DAOM BR117</strain>
    </source>
</reference>
<name>A0A0L0HUX9_SPIPD</name>
<evidence type="ECO:0000256" key="3">
    <source>
        <dbReference type="ARBA" id="ARBA00022481"/>
    </source>
</evidence>
<feature type="domain" description="Tyrosine-protein phosphatase" evidence="10">
    <location>
        <begin position="50"/>
        <end position="216"/>
    </location>
</feature>
<dbReference type="InterPro" id="IPR020422">
    <property type="entry name" value="TYR_PHOSPHATASE_DUAL_dom"/>
</dbReference>
<dbReference type="Proteomes" id="UP000053201">
    <property type="component" value="Unassembled WGS sequence"/>
</dbReference>
<evidence type="ECO:0000256" key="7">
    <source>
        <dbReference type="ARBA" id="ARBA00023288"/>
    </source>
</evidence>
<dbReference type="GO" id="GO:0004725">
    <property type="term" value="F:protein tyrosine phosphatase activity"/>
    <property type="evidence" value="ECO:0007669"/>
    <property type="project" value="UniProtKB-EC"/>
</dbReference>
<keyword evidence="4" id="KW-0378">Hydrolase</keyword>
<dbReference type="InterPro" id="IPR029021">
    <property type="entry name" value="Prot-tyrosine_phosphatase-like"/>
</dbReference>
<organism evidence="12 13">
    <name type="scientific">Spizellomyces punctatus (strain DAOM BR117)</name>
    <dbReference type="NCBI Taxonomy" id="645134"/>
    <lineage>
        <taxon>Eukaryota</taxon>
        <taxon>Fungi</taxon>
        <taxon>Fungi incertae sedis</taxon>
        <taxon>Chytridiomycota</taxon>
        <taxon>Chytridiomycota incertae sedis</taxon>
        <taxon>Chytridiomycetes</taxon>
        <taxon>Spizellomycetales</taxon>
        <taxon>Spizellomycetaceae</taxon>
        <taxon>Spizellomyces</taxon>
    </lineage>
</organism>
<dbReference type="FunFam" id="3.90.190.10:FF:000086">
    <property type="entry name" value="Protein tyrosine phosphatase-like protein"/>
    <property type="match status" value="1"/>
</dbReference>
<dbReference type="eggNOG" id="KOG2836">
    <property type="taxonomic scope" value="Eukaryota"/>
</dbReference>
<dbReference type="OMA" id="NGQSCCL"/>
<dbReference type="VEuPathDB" id="FungiDB:SPPG_00384"/>
<evidence type="ECO:0000259" key="11">
    <source>
        <dbReference type="PROSITE" id="PS50056"/>
    </source>
</evidence>
<dbReference type="STRING" id="645134.A0A0L0HUX9"/>
<evidence type="ECO:0000256" key="4">
    <source>
        <dbReference type="ARBA" id="ARBA00022801"/>
    </source>
</evidence>
<evidence type="ECO:0000256" key="8">
    <source>
        <dbReference type="ARBA" id="ARBA00023289"/>
    </source>
</evidence>
<dbReference type="PANTHER" id="PTHR23339">
    <property type="entry name" value="TYROSINE SPECIFIC PROTEIN PHOSPHATASE AND DUAL SPECIFICITY PROTEIN PHOSPHATASE"/>
    <property type="match status" value="1"/>
</dbReference>
<dbReference type="InParanoid" id="A0A0L0HUX9"/>
<proteinExistence type="inferred from homology"/>
<dbReference type="EC" id="3.1.3.48" evidence="2"/>
<protein>
    <recommendedName>
        <fullName evidence="2">protein-tyrosine-phosphatase</fullName>
        <ecNumber evidence="2">3.1.3.48</ecNumber>
    </recommendedName>
</protein>
<dbReference type="GO" id="GO:0005737">
    <property type="term" value="C:cytoplasm"/>
    <property type="evidence" value="ECO:0007669"/>
    <property type="project" value="UniProtKB-ARBA"/>
</dbReference>
<dbReference type="RefSeq" id="XP_016612708.1">
    <property type="nucleotide sequence ID" value="XM_016748713.1"/>
</dbReference>
<gene>
    <name evidence="12" type="ORF">SPPG_00384</name>
</gene>
<dbReference type="SMART" id="SM00404">
    <property type="entry name" value="PTPc_motif"/>
    <property type="match status" value="1"/>
</dbReference>
<dbReference type="OrthoDB" id="5632at2759"/>
<comment type="catalytic activity">
    <reaction evidence="9">
        <text>O-phospho-L-tyrosyl-[protein] + H2O = L-tyrosyl-[protein] + phosphate</text>
        <dbReference type="Rhea" id="RHEA:10684"/>
        <dbReference type="Rhea" id="RHEA-COMP:10136"/>
        <dbReference type="Rhea" id="RHEA-COMP:20101"/>
        <dbReference type="ChEBI" id="CHEBI:15377"/>
        <dbReference type="ChEBI" id="CHEBI:43474"/>
        <dbReference type="ChEBI" id="CHEBI:46858"/>
        <dbReference type="ChEBI" id="CHEBI:61978"/>
        <dbReference type="EC" id="3.1.3.48"/>
    </reaction>
</comment>
<keyword evidence="8" id="KW-0636">Prenylation</keyword>
<comment type="similarity">
    <text evidence="1">Belongs to the protein-tyrosine phosphatase family.</text>
</comment>
<dbReference type="GeneID" id="27684116"/>
<feature type="domain" description="Tyrosine specific protein phosphatases" evidence="11">
    <location>
        <begin position="130"/>
        <end position="198"/>
    </location>
</feature>
<dbReference type="Gene3D" id="3.90.190.10">
    <property type="entry name" value="Protein tyrosine phosphatase superfamily"/>
    <property type="match status" value="1"/>
</dbReference>
<sequence>MSATTTTTITTVVGVQPATRSDTGIPESVQNIRSIPQKMPACIPFARIMSTVEFRNLRFVILDCPTANTLPMYLEEMKNRGVTDVVRLCEPTYDKTILENSDIKVHDWPFKDGGIPPASILNNFLALCDDRFAGLVTMPKDYKEGTGPVIAVHCVAGLGRAPVLVTAALVEAGMAPLDAVEFVRRRRRGALNSVQLNWIVDSYKRQWKKGNKSVGGFLSKRPSSPQLEKDNASVHVSLSLKESFGRVFRFRKSSPVDQTVV</sequence>
<accession>A0A0L0HUX9</accession>
<dbReference type="PROSITE" id="PS50054">
    <property type="entry name" value="TYR_PHOSPHATASE_DUAL"/>
    <property type="match status" value="1"/>
</dbReference>
<keyword evidence="6" id="KW-1015">Disulfide bond</keyword>
<evidence type="ECO:0000256" key="5">
    <source>
        <dbReference type="ARBA" id="ARBA00022912"/>
    </source>
</evidence>
<dbReference type="InterPro" id="IPR050561">
    <property type="entry name" value="PTP"/>
</dbReference>
<dbReference type="SUPFAM" id="SSF52799">
    <property type="entry name" value="(Phosphotyrosine protein) phosphatases II"/>
    <property type="match status" value="1"/>
</dbReference>
<keyword evidence="5" id="KW-0904">Protein phosphatase</keyword>
<evidence type="ECO:0000256" key="2">
    <source>
        <dbReference type="ARBA" id="ARBA00013064"/>
    </source>
</evidence>
<dbReference type="CDD" id="cd14500">
    <property type="entry name" value="PTP-IVa"/>
    <property type="match status" value="1"/>
</dbReference>
<keyword evidence="13" id="KW-1185">Reference proteome</keyword>
<dbReference type="AlphaFoldDB" id="A0A0L0HUX9"/>
<keyword evidence="3" id="KW-0488">Methylation</keyword>
<evidence type="ECO:0000256" key="9">
    <source>
        <dbReference type="ARBA" id="ARBA00051722"/>
    </source>
</evidence>
<keyword evidence="7" id="KW-0449">Lipoprotein</keyword>
<evidence type="ECO:0000256" key="1">
    <source>
        <dbReference type="ARBA" id="ARBA00009580"/>
    </source>
</evidence>
<evidence type="ECO:0000313" key="12">
    <source>
        <dbReference type="EMBL" id="KND04669.1"/>
    </source>
</evidence>